<dbReference type="KEGG" id="pco:PHACADRAFT_33657"/>
<protein>
    <submittedName>
        <fullName evidence="1">Uncharacterized protein</fullName>
    </submittedName>
</protein>
<keyword evidence="2" id="KW-1185">Reference proteome</keyword>
<dbReference type="InParanoid" id="K5VD15"/>
<organism evidence="1 2">
    <name type="scientific">Phanerochaete carnosa (strain HHB-10118-sp)</name>
    <name type="common">White-rot fungus</name>
    <name type="synonym">Peniophora carnosa</name>
    <dbReference type="NCBI Taxonomy" id="650164"/>
    <lineage>
        <taxon>Eukaryota</taxon>
        <taxon>Fungi</taxon>
        <taxon>Dikarya</taxon>
        <taxon>Basidiomycota</taxon>
        <taxon>Agaricomycotina</taxon>
        <taxon>Agaricomycetes</taxon>
        <taxon>Polyporales</taxon>
        <taxon>Phanerochaetaceae</taxon>
        <taxon>Phanerochaete</taxon>
    </lineage>
</organism>
<sequence>MARGSIAAHLKTQAHHTCAEDYAQHQARATAINQRLQREDLATTQTIHLRAVNIVQAGIPDGQGGGAEEARMWESFDADADRFTFGAGQGPEALAARAEHHWERELRDFELSEDWARESAEDDWLAEILGDISRCNMICALL</sequence>
<dbReference type="GeneID" id="18919838"/>
<dbReference type="AlphaFoldDB" id="K5VD15"/>
<evidence type="ECO:0000313" key="1">
    <source>
        <dbReference type="EMBL" id="EKM49013.1"/>
    </source>
</evidence>
<reference evidence="1 2" key="1">
    <citation type="journal article" date="2012" name="BMC Genomics">
        <title>Comparative genomics of the white-rot fungi, Phanerochaete carnosa and P. chrysosporium, to elucidate the genetic basis of the distinct wood types they colonize.</title>
        <authorList>
            <person name="Suzuki H."/>
            <person name="MacDonald J."/>
            <person name="Syed K."/>
            <person name="Salamov A."/>
            <person name="Hori C."/>
            <person name="Aerts A."/>
            <person name="Henrissat B."/>
            <person name="Wiebenga A."/>
            <person name="vanKuyk P.A."/>
            <person name="Barry K."/>
            <person name="Lindquist E."/>
            <person name="LaButti K."/>
            <person name="Lapidus A."/>
            <person name="Lucas S."/>
            <person name="Coutinho P."/>
            <person name="Gong Y."/>
            <person name="Samejima M."/>
            <person name="Mahadevan R."/>
            <person name="Abou-Zaid M."/>
            <person name="de Vries R.P."/>
            <person name="Igarashi K."/>
            <person name="Yadav J.S."/>
            <person name="Grigoriev I.V."/>
            <person name="Master E.R."/>
        </authorList>
    </citation>
    <scope>NUCLEOTIDE SEQUENCE [LARGE SCALE GENOMIC DNA]</scope>
    <source>
        <strain evidence="1 2">HHB-10118-sp</strain>
    </source>
</reference>
<dbReference type="RefSeq" id="XP_007402435.1">
    <property type="nucleotide sequence ID" value="XM_007402373.1"/>
</dbReference>
<dbReference type="EMBL" id="JH930592">
    <property type="protein sequence ID" value="EKM49013.1"/>
    <property type="molecule type" value="Genomic_DNA"/>
</dbReference>
<proteinExistence type="predicted"/>
<evidence type="ECO:0000313" key="2">
    <source>
        <dbReference type="Proteomes" id="UP000008370"/>
    </source>
</evidence>
<dbReference type="Proteomes" id="UP000008370">
    <property type="component" value="Unassembled WGS sequence"/>
</dbReference>
<gene>
    <name evidence="1" type="ORF">PHACADRAFT_33657</name>
</gene>
<dbReference type="HOGENOM" id="CLU_1816476_0_0_1"/>
<accession>K5VD15</accession>
<name>K5VD15_PHACS</name>